<gene>
    <name evidence="4" type="ORF">FNZ23_15120</name>
</gene>
<reference evidence="4 5" key="1">
    <citation type="submission" date="2019-07" db="EMBL/GenBank/DDBJ databases">
        <title>Draft genome for Streptomyces benahoarensis MZ03-48.</title>
        <authorList>
            <person name="Gonzalez-Pimentel J.L."/>
        </authorList>
    </citation>
    <scope>NUCLEOTIDE SEQUENCE [LARGE SCALE GENOMIC DNA]</scope>
    <source>
        <strain evidence="4 5">MZ03-48</strain>
    </source>
</reference>
<feature type="compositionally biased region" description="Low complexity" evidence="2">
    <location>
        <begin position="255"/>
        <end position="278"/>
    </location>
</feature>
<evidence type="ECO:0000313" key="5">
    <source>
        <dbReference type="Proteomes" id="UP000320888"/>
    </source>
</evidence>
<dbReference type="EMBL" id="VKLS01000165">
    <property type="protein sequence ID" value="TSB39828.1"/>
    <property type="molecule type" value="Genomic_DNA"/>
</dbReference>
<evidence type="ECO:0000256" key="2">
    <source>
        <dbReference type="SAM" id="MobiDB-lite"/>
    </source>
</evidence>
<dbReference type="OrthoDB" id="8480037at2"/>
<dbReference type="Pfam" id="PF00975">
    <property type="entry name" value="Thioesterase"/>
    <property type="match status" value="1"/>
</dbReference>
<dbReference type="Proteomes" id="UP000320888">
    <property type="component" value="Unassembled WGS sequence"/>
</dbReference>
<name>A0A553ZEF9_9ACTN</name>
<comment type="similarity">
    <text evidence="1">Belongs to the thioesterase family.</text>
</comment>
<evidence type="ECO:0000259" key="3">
    <source>
        <dbReference type="Pfam" id="PF00975"/>
    </source>
</evidence>
<dbReference type="InterPro" id="IPR001031">
    <property type="entry name" value="Thioesterase"/>
</dbReference>
<feature type="domain" description="Thioesterase" evidence="3">
    <location>
        <begin position="22"/>
        <end position="239"/>
    </location>
</feature>
<dbReference type="PANTHER" id="PTHR11487:SF0">
    <property type="entry name" value="S-ACYL FATTY ACID SYNTHASE THIOESTERASE, MEDIUM CHAIN"/>
    <property type="match status" value="1"/>
</dbReference>
<evidence type="ECO:0000313" key="4">
    <source>
        <dbReference type="EMBL" id="TSB39828.1"/>
    </source>
</evidence>
<protein>
    <submittedName>
        <fullName evidence="4">Thioesterase</fullName>
    </submittedName>
</protein>
<proteinExistence type="inferred from homology"/>
<comment type="caution">
    <text evidence="4">The sequence shown here is derived from an EMBL/GenBank/DDBJ whole genome shotgun (WGS) entry which is preliminary data.</text>
</comment>
<feature type="region of interest" description="Disordered" evidence="2">
    <location>
        <begin position="249"/>
        <end position="278"/>
    </location>
</feature>
<dbReference type="AlphaFoldDB" id="A0A553ZEF9"/>
<accession>A0A553ZEF9</accession>
<keyword evidence="5" id="KW-1185">Reference proteome</keyword>
<dbReference type="SUPFAM" id="SSF53474">
    <property type="entry name" value="alpha/beta-Hydrolases"/>
    <property type="match status" value="1"/>
</dbReference>
<evidence type="ECO:0000256" key="1">
    <source>
        <dbReference type="ARBA" id="ARBA00007169"/>
    </source>
</evidence>
<dbReference type="GO" id="GO:0008610">
    <property type="term" value="P:lipid biosynthetic process"/>
    <property type="evidence" value="ECO:0007669"/>
    <property type="project" value="TreeGrafter"/>
</dbReference>
<dbReference type="InterPro" id="IPR012223">
    <property type="entry name" value="TEII"/>
</dbReference>
<dbReference type="InterPro" id="IPR029058">
    <property type="entry name" value="AB_hydrolase_fold"/>
</dbReference>
<sequence>MAGGSAARWFHRPLPRPGARLRLVCLPCAGGGAAAFRTWPAALPDDVEVVAVRLPGRENRTAQPPYDRWPPLVAELGAALAEAVEPPYVLFGHSLGGMIGYELTVRPGPAPPPERLILAGCRAPHVPLLVPAVHDLPDAAFAEGLRWLAGTPEEVLRNPALLALLTPMLRADLRLAETWPPAGAPPLPVALTTFGGAADPMAPPAAVAGWRRHAPLGVRAHRLPGGHFFPREHDAAFLRLLAGELRAPHARDGRGTAPCAPCTSPTPTRSSAPGSAPS</sequence>
<dbReference type="RefSeq" id="WP_143943030.1">
    <property type="nucleotide sequence ID" value="NZ_VKLS01000165.1"/>
</dbReference>
<dbReference type="PANTHER" id="PTHR11487">
    <property type="entry name" value="THIOESTERASE"/>
    <property type="match status" value="1"/>
</dbReference>
<organism evidence="4 5">
    <name type="scientific">Streptomyces benahoarensis</name>
    <dbReference type="NCBI Taxonomy" id="2595054"/>
    <lineage>
        <taxon>Bacteria</taxon>
        <taxon>Bacillati</taxon>
        <taxon>Actinomycetota</taxon>
        <taxon>Actinomycetes</taxon>
        <taxon>Kitasatosporales</taxon>
        <taxon>Streptomycetaceae</taxon>
        <taxon>Streptomyces</taxon>
    </lineage>
</organism>
<dbReference type="Gene3D" id="3.40.50.1820">
    <property type="entry name" value="alpha/beta hydrolase"/>
    <property type="match status" value="1"/>
</dbReference>